<dbReference type="KEGG" id="gom:D7316_02002"/>
<evidence type="ECO:0000256" key="2">
    <source>
        <dbReference type="ARBA" id="ARBA00005254"/>
    </source>
</evidence>
<evidence type="ECO:0000313" key="8">
    <source>
        <dbReference type="EMBL" id="AZG45406.1"/>
    </source>
</evidence>
<dbReference type="Gene3D" id="3.90.226.10">
    <property type="entry name" value="2-enoyl-CoA Hydratase, Chain A, domain 1"/>
    <property type="match status" value="1"/>
</dbReference>
<dbReference type="Pfam" id="PF00378">
    <property type="entry name" value="ECH_1"/>
    <property type="match status" value="1"/>
</dbReference>
<evidence type="ECO:0000256" key="7">
    <source>
        <dbReference type="SAM" id="MobiDB-lite"/>
    </source>
</evidence>
<dbReference type="InterPro" id="IPR018376">
    <property type="entry name" value="Enoyl-CoA_hyd/isom_CS"/>
</dbReference>
<keyword evidence="8" id="KW-0456">Lyase</keyword>
<evidence type="ECO:0000256" key="4">
    <source>
        <dbReference type="ARBA" id="ARBA00023709"/>
    </source>
</evidence>
<name>A0A3G8JK50_9ACTN</name>
<dbReference type="GO" id="GO:0006631">
    <property type="term" value="P:fatty acid metabolic process"/>
    <property type="evidence" value="ECO:0007669"/>
    <property type="project" value="UniProtKB-KW"/>
</dbReference>
<sequence length="276" mass="28524">MATHRRDAAPARPADPTEDEDEMSDEVVVERRDGVQVITINRPEAKNALNGAVAEGIAAAIDELEESDELRVGVLTGAGGTFCSGMDLKAFLRGESPVVEGRGLGGITQAPPRKPLIGAVEGWAVAGGFELLLACDMVVAAENAKLGVPEVKRALVAGAGAAMLLPQRIPQAVALELLLTGDPISAERAAALGLVNRLTPPGGALDGAVELASAIAANGPLAVAVTKQIARSSSDWTIDEGWAKQMELIGPVMTSEDAREGATAFAEKRAPVWKGR</sequence>
<dbReference type="Gene3D" id="1.10.12.10">
    <property type="entry name" value="Lyase 2-enoyl-coa Hydratase, Chain A, domain 2"/>
    <property type="match status" value="1"/>
</dbReference>
<gene>
    <name evidence="8" type="primary">caiD_3</name>
    <name evidence="8" type="ORF">D7316_02002</name>
</gene>
<dbReference type="NCBIfam" id="NF006100">
    <property type="entry name" value="PRK08252.1"/>
    <property type="match status" value="1"/>
</dbReference>
<dbReference type="EMBL" id="CP033972">
    <property type="protein sequence ID" value="AZG45406.1"/>
    <property type="molecule type" value="Genomic_DNA"/>
</dbReference>
<accession>A0A3G8JK50</accession>
<dbReference type="CDD" id="cd06558">
    <property type="entry name" value="crotonase-like"/>
    <property type="match status" value="1"/>
</dbReference>
<keyword evidence="3" id="KW-0276">Fatty acid metabolism</keyword>
<keyword evidence="9" id="KW-1185">Reference proteome</keyword>
<comment type="catalytic activity">
    <reaction evidence="4">
        <text>a (3S)-3-hydroxyacyl-CoA = a (2E)-enoyl-CoA + H2O</text>
        <dbReference type="Rhea" id="RHEA:16105"/>
        <dbReference type="ChEBI" id="CHEBI:15377"/>
        <dbReference type="ChEBI" id="CHEBI:57318"/>
        <dbReference type="ChEBI" id="CHEBI:58856"/>
        <dbReference type="EC" id="4.2.1.17"/>
    </reaction>
</comment>
<dbReference type="PANTHER" id="PTHR43802:SF1">
    <property type="entry name" value="IP11341P-RELATED"/>
    <property type="match status" value="1"/>
</dbReference>
<reference evidence="8 9" key="1">
    <citation type="submission" date="2018-11" db="EMBL/GenBank/DDBJ databases">
        <title>Gordonia insulae sp. nov., isolated from an island soil.</title>
        <authorList>
            <person name="Kim Y.S."/>
            <person name="Kim S.B."/>
        </authorList>
    </citation>
    <scope>NUCLEOTIDE SEQUENCE [LARGE SCALE GENOMIC DNA]</scope>
    <source>
        <strain evidence="8 9">MMS17-SY073</strain>
    </source>
</reference>
<organism evidence="8 9">
    <name type="scientific">Gordonia insulae</name>
    <dbReference type="NCBI Taxonomy" id="2420509"/>
    <lineage>
        <taxon>Bacteria</taxon>
        <taxon>Bacillati</taxon>
        <taxon>Actinomycetota</taxon>
        <taxon>Actinomycetes</taxon>
        <taxon>Mycobacteriales</taxon>
        <taxon>Gordoniaceae</taxon>
        <taxon>Gordonia</taxon>
    </lineage>
</organism>
<dbReference type="InterPro" id="IPR014748">
    <property type="entry name" value="Enoyl-CoA_hydra_C"/>
</dbReference>
<protein>
    <submittedName>
        <fullName evidence="8">Carnitinyl-CoA dehydratase</fullName>
        <ecNumber evidence="8">4.2.1.149</ecNumber>
    </submittedName>
</protein>
<dbReference type="GO" id="GO:0018812">
    <property type="term" value="F:3-hydroxyacyl-CoA dehydratase activity"/>
    <property type="evidence" value="ECO:0007669"/>
    <property type="project" value="RHEA"/>
</dbReference>
<dbReference type="PANTHER" id="PTHR43802">
    <property type="entry name" value="ENOYL-COA HYDRATASE"/>
    <property type="match status" value="1"/>
</dbReference>
<evidence type="ECO:0000256" key="3">
    <source>
        <dbReference type="ARBA" id="ARBA00022832"/>
    </source>
</evidence>
<feature type="region of interest" description="Disordered" evidence="7">
    <location>
        <begin position="1"/>
        <end position="26"/>
    </location>
</feature>
<dbReference type="SUPFAM" id="SSF52096">
    <property type="entry name" value="ClpP/crotonase"/>
    <property type="match status" value="1"/>
</dbReference>
<dbReference type="AlphaFoldDB" id="A0A3G8JK50"/>
<dbReference type="EC" id="4.2.1.149" evidence="8"/>
<comment type="similarity">
    <text evidence="2 6">Belongs to the enoyl-CoA hydratase/isomerase family.</text>
</comment>
<dbReference type="InterPro" id="IPR029045">
    <property type="entry name" value="ClpP/crotonase-like_dom_sf"/>
</dbReference>
<dbReference type="Proteomes" id="UP000271469">
    <property type="component" value="Chromosome"/>
</dbReference>
<dbReference type="InterPro" id="IPR001753">
    <property type="entry name" value="Enoyl-CoA_hydra/iso"/>
</dbReference>
<proteinExistence type="inferred from homology"/>
<feature type="compositionally biased region" description="Acidic residues" evidence="7">
    <location>
        <begin position="16"/>
        <end position="26"/>
    </location>
</feature>
<comment type="function">
    <text evidence="1">Could possibly oxidize fatty acids using specific components.</text>
</comment>
<evidence type="ECO:0000313" key="9">
    <source>
        <dbReference type="Proteomes" id="UP000271469"/>
    </source>
</evidence>
<evidence type="ECO:0000256" key="5">
    <source>
        <dbReference type="ARBA" id="ARBA00023717"/>
    </source>
</evidence>
<keyword evidence="3" id="KW-0443">Lipid metabolism</keyword>
<comment type="catalytic activity">
    <reaction evidence="5">
        <text>a 4-saturated-(3S)-3-hydroxyacyl-CoA = a (3E)-enoyl-CoA + H2O</text>
        <dbReference type="Rhea" id="RHEA:20724"/>
        <dbReference type="ChEBI" id="CHEBI:15377"/>
        <dbReference type="ChEBI" id="CHEBI:58521"/>
        <dbReference type="ChEBI" id="CHEBI:137480"/>
        <dbReference type="EC" id="4.2.1.17"/>
    </reaction>
</comment>
<evidence type="ECO:0000256" key="6">
    <source>
        <dbReference type="RuleBase" id="RU003707"/>
    </source>
</evidence>
<dbReference type="PROSITE" id="PS00166">
    <property type="entry name" value="ENOYL_COA_HYDRATASE"/>
    <property type="match status" value="1"/>
</dbReference>
<evidence type="ECO:0000256" key="1">
    <source>
        <dbReference type="ARBA" id="ARBA00002994"/>
    </source>
</evidence>